<sequence>MNVILETGVPIQRPVRAQGQPDRARPALQGHPLFDLARDCARRKVTEQGNIIPAELDLCFGVGDARTRAARHATNFVHPRFDSEMHQLLSLAARPISGSSADSSSCNWTEVEEESAALAQRKHMPVSLAAQRTHRLEQLE</sequence>
<evidence type="ECO:0000313" key="2">
    <source>
        <dbReference type="Proteomes" id="UP001153269"/>
    </source>
</evidence>
<dbReference type="AlphaFoldDB" id="A0A9N7ZCB3"/>
<comment type="caution">
    <text evidence="1">The sequence shown here is derived from an EMBL/GenBank/DDBJ whole genome shotgun (WGS) entry which is preliminary data.</text>
</comment>
<evidence type="ECO:0000313" key="1">
    <source>
        <dbReference type="EMBL" id="CAB1456539.1"/>
    </source>
</evidence>
<proteinExistence type="predicted"/>
<gene>
    <name evidence="1" type="ORF">PLEPLA_LOCUS44323</name>
</gene>
<protein>
    <submittedName>
        <fullName evidence="1">Uncharacterized protein</fullName>
    </submittedName>
</protein>
<organism evidence="1 2">
    <name type="scientific">Pleuronectes platessa</name>
    <name type="common">European plaice</name>
    <dbReference type="NCBI Taxonomy" id="8262"/>
    <lineage>
        <taxon>Eukaryota</taxon>
        <taxon>Metazoa</taxon>
        <taxon>Chordata</taxon>
        <taxon>Craniata</taxon>
        <taxon>Vertebrata</taxon>
        <taxon>Euteleostomi</taxon>
        <taxon>Actinopterygii</taxon>
        <taxon>Neopterygii</taxon>
        <taxon>Teleostei</taxon>
        <taxon>Neoteleostei</taxon>
        <taxon>Acanthomorphata</taxon>
        <taxon>Carangaria</taxon>
        <taxon>Pleuronectiformes</taxon>
        <taxon>Pleuronectoidei</taxon>
        <taxon>Pleuronectidae</taxon>
        <taxon>Pleuronectes</taxon>
    </lineage>
</organism>
<accession>A0A9N7ZCB3</accession>
<dbReference type="Proteomes" id="UP001153269">
    <property type="component" value="Unassembled WGS sequence"/>
</dbReference>
<name>A0A9N7ZCB3_PLEPL</name>
<keyword evidence="2" id="KW-1185">Reference proteome</keyword>
<dbReference type="EMBL" id="CADEAL010004302">
    <property type="protein sequence ID" value="CAB1456539.1"/>
    <property type="molecule type" value="Genomic_DNA"/>
</dbReference>
<reference evidence="1" key="1">
    <citation type="submission" date="2020-03" db="EMBL/GenBank/DDBJ databases">
        <authorList>
            <person name="Weist P."/>
        </authorList>
    </citation>
    <scope>NUCLEOTIDE SEQUENCE</scope>
</reference>